<dbReference type="Pfam" id="PF03401">
    <property type="entry name" value="TctC"/>
    <property type="match status" value="1"/>
</dbReference>
<dbReference type="Proteomes" id="UP000297839">
    <property type="component" value="Unassembled WGS sequence"/>
</dbReference>
<comment type="caution">
    <text evidence="2">The sequence shown here is derived from an EMBL/GenBank/DDBJ whole genome shotgun (WGS) entry which is preliminary data.</text>
</comment>
<dbReference type="Gene3D" id="3.40.190.10">
    <property type="entry name" value="Periplasmic binding protein-like II"/>
    <property type="match status" value="1"/>
</dbReference>
<dbReference type="RefSeq" id="WP_135249923.1">
    <property type="nucleotide sequence ID" value="NZ_SMLK01000003.1"/>
</dbReference>
<dbReference type="AlphaFoldDB" id="A0A4Z0BR90"/>
<protein>
    <submittedName>
        <fullName evidence="2">Tripartite tricarboxylate transporter substrate binding protein</fullName>
    </submittedName>
</protein>
<sequence>MDRRTFVLAAAATAAPAFVRAQGTPSTSSGQAWPSKPVKLVVPFTPGGTTDYVTRLVGVELAKTLGQPVIVDNKPGAGTVIGVDVVAKSPPDGSAFVTVANSFCVNQTLVRKLPYDGLRDLRPVTLMGMSEHVLATHPGSGLKTVADIVAQAKAKPGSLSYASFGSGTSAHLAGEMLKAQLGVDITHVPYKGQAPALSDLLGGQVSMMFGNWPEFRTHVQAGKLVAIGMATAKRSVYAPQIPTLAEQGVKVESNSWNGLLAPAATPDAVVQRMNAEVNKALASPAVLEAFQKGGIASLSGTPAQFAEFIQSEIARYADVIRRANITAEG</sequence>
<dbReference type="CDD" id="cd13578">
    <property type="entry name" value="PBP2_Bug27"/>
    <property type="match status" value="1"/>
</dbReference>
<dbReference type="OrthoDB" id="8678477at2"/>
<organism evidence="2 3">
    <name type="scientific">Ramlibacter humi</name>
    <dbReference type="NCBI Taxonomy" id="2530451"/>
    <lineage>
        <taxon>Bacteria</taxon>
        <taxon>Pseudomonadati</taxon>
        <taxon>Pseudomonadota</taxon>
        <taxon>Betaproteobacteria</taxon>
        <taxon>Burkholderiales</taxon>
        <taxon>Comamonadaceae</taxon>
        <taxon>Ramlibacter</taxon>
    </lineage>
</organism>
<reference evidence="2 3" key="1">
    <citation type="submission" date="2019-03" db="EMBL/GenBank/DDBJ databases">
        <title>Ramlibacter sp. 18x22-1, whole genome shotgun sequence.</title>
        <authorList>
            <person name="Zhang X."/>
            <person name="Feng G."/>
            <person name="Zhu H."/>
        </authorList>
    </citation>
    <scope>NUCLEOTIDE SEQUENCE [LARGE SCALE GENOMIC DNA]</scope>
    <source>
        <strain evidence="2 3">18x22-1</strain>
    </source>
</reference>
<dbReference type="SUPFAM" id="SSF53850">
    <property type="entry name" value="Periplasmic binding protein-like II"/>
    <property type="match status" value="1"/>
</dbReference>
<accession>A0A4Z0BR90</accession>
<proteinExistence type="inferred from homology"/>
<dbReference type="InterPro" id="IPR005064">
    <property type="entry name" value="BUG"/>
</dbReference>
<name>A0A4Z0BR90_9BURK</name>
<evidence type="ECO:0000313" key="2">
    <source>
        <dbReference type="EMBL" id="TFZ01823.1"/>
    </source>
</evidence>
<comment type="similarity">
    <text evidence="1">Belongs to the UPF0065 (bug) family.</text>
</comment>
<dbReference type="Gene3D" id="3.40.190.150">
    <property type="entry name" value="Bordetella uptake gene, domain 1"/>
    <property type="match status" value="1"/>
</dbReference>
<keyword evidence="3" id="KW-1185">Reference proteome</keyword>
<dbReference type="EMBL" id="SMLK01000003">
    <property type="protein sequence ID" value="TFZ01823.1"/>
    <property type="molecule type" value="Genomic_DNA"/>
</dbReference>
<dbReference type="PANTHER" id="PTHR42928:SF5">
    <property type="entry name" value="BLR1237 PROTEIN"/>
    <property type="match status" value="1"/>
</dbReference>
<dbReference type="PANTHER" id="PTHR42928">
    <property type="entry name" value="TRICARBOXYLATE-BINDING PROTEIN"/>
    <property type="match status" value="1"/>
</dbReference>
<gene>
    <name evidence="2" type="ORF">EZ216_11575</name>
</gene>
<dbReference type="InterPro" id="IPR042100">
    <property type="entry name" value="Bug_dom1"/>
</dbReference>
<dbReference type="PIRSF" id="PIRSF017082">
    <property type="entry name" value="YflP"/>
    <property type="match status" value="1"/>
</dbReference>
<evidence type="ECO:0000256" key="1">
    <source>
        <dbReference type="ARBA" id="ARBA00006987"/>
    </source>
</evidence>
<evidence type="ECO:0000313" key="3">
    <source>
        <dbReference type="Proteomes" id="UP000297839"/>
    </source>
</evidence>